<gene>
    <name evidence="2" type="ORF">C7C56_008905</name>
</gene>
<dbReference type="AlphaFoldDB" id="A0A2U2HNI2"/>
<keyword evidence="3" id="KW-1185">Reference proteome</keyword>
<dbReference type="Proteomes" id="UP000241421">
    <property type="component" value="Unassembled WGS sequence"/>
</dbReference>
<feature type="domain" description="PKD/Chitinase" evidence="1">
    <location>
        <begin position="78"/>
        <end position="169"/>
    </location>
</feature>
<dbReference type="InterPro" id="IPR022409">
    <property type="entry name" value="PKD/Chitinase_dom"/>
</dbReference>
<dbReference type="InterPro" id="IPR000601">
    <property type="entry name" value="PKD_dom"/>
</dbReference>
<dbReference type="SUPFAM" id="SSF69322">
    <property type="entry name" value="Tricorn protease domain 2"/>
    <property type="match status" value="1"/>
</dbReference>
<evidence type="ECO:0000259" key="1">
    <source>
        <dbReference type="SMART" id="SM00089"/>
    </source>
</evidence>
<feature type="domain" description="PKD/Chitinase" evidence="1">
    <location>
        <begin position="182"/>
        <end position="271"/>
    </location>
</feature>
<evidence type="ECO:0000313" key="2">
    <source>
        <dbReference type="EMBL" id="PWF48996.1"/>
    </source>
</evidence>
<feature type="domain" description="PKD/Chitinase" evidence="1">
    <location>
        <begin position="490"/>
        <end position="575"/>
    </location>
</feature>
<dbReference type="SMART" id="SM00089">
    <property type="entry name" value="PKD"/>
    <property type="match status" value="5"/>
</dbReference>
<proteinExistence type="predicted"/>
<dbReference type="EMBL" id="PXWF02000121">
    <property type="protein sequence ID" value="PWF48996.1"/>
    <property type="molecule type" value="Genomic_DNA"/>
</dbReference>
<sequence length="902" mass="92929">MVTLCEPIKYLATYHPRSTYFPLLIMTNLNFGARIGRWTIGSALAMLLLSACGGGSSPPEPPANAAPAVTMLLSGAVEAGGSTADATASAGAELVLSANGSTDPDGDAITYKWSIVSKPATSNMVLTNDTATQQTIKPDVGGVYVINLRVSDSKGAFTDKKATINIRANSAPVSNIVISATYTGVSATKPTQQLNVGAAIVFDATGSTDADGDVVTTTWTLIEKPAGSNAAMSTSGLTSRLVLDVKGVFKVRARGTDAHGAWSESIYVIDANNVAPVTMVLTSVTAAPGGGAATLAAATGYMVAFNGSGSTDPDGSALTYAWTITSKPAGSTAALSSSSGVTSQIIPDVLGNYVVKMTATDSAGASSSFVTTIEVKNRRPIAAISSNATPVALPSGPAIRLPLNTVVTLRGTSSVDADGDALVYSWSMTSKPAGSVAVLSSASGSSVQITPEKNGSYIVLLRVTDAAGAFSEQSLSIEVGNYAPVAVTDKNRITILTGVATTASAALSYDEDGEALTYQWTIDAHPLGSVATIAAPSSPTLSFTPDLVGTYVAAVTVSDGKNSSVAYVNIRVLASLAGRVALNFAPLEARYSKGLDKVVVVASNPNALKIVDPFTAAIKTVLLPLGVKSLQLSPNGKLAAVLHEGVVSLVDLDAATLIRSTPTGGSQTDAFASNAGLIYMIGQTGGQWVDPSVTAVDGYSGVNMNSLIGLAYGQATFYGTQYGVFASKKNKVFFMSQGLSPSDISYFGISPNDGKVTVSGDSPYHGDYGMSTPLFLSDNEDLLFTSFGTFFHTDTLRYAGKLTLTSGTGMLSMSHSSDIDEALVLEAAYSYYNSERTYSASYQRFVGALFLPDTAISLPVIDSAQSYGLKIFHSANGNHVAIVQTGSATQNAAAVKYYVTTR</sequence>
<dbReference type="Pfam" id="PF00801">
    <property type="entry name" value="PKD"/>
    <property type="match status" value="1"/>
</dbReference>
<dbReference type="GO" id="GO:0016020">
    <property type="term" value="C:membrane"/>
    <property type="evidence" value="ECO:0007669"/>
    <property type="project" value="TreeGrafter"/>
</dbReference>
<dbReference type="InterPro" id="IPR035986">
    <property type="entry name" value="PKD_dom_sf"/>
</dbReference>
<dbReference type="Gene3D" id="2.60.40.10">
    <property type="entry name" value="Immunoglobulins"/>
    <property type="match status" value="5"/>
</dbReference>
<name>A0A2U2HNI2_9BURK</name>
<accession>A0A2U2HNI2</accession>
<dbReference type="PANTHER" id="PTHR46182">
    <property type="entry name" value="FI19480P1"/>
    <property type="match status" value="1"/>
</dbReference>
<dbReference type="Pfam" id="PF22352">
    <property type="entry name" value="K319L-like_PKD"/>
    <property type="match status" value="3"/>
</dbReference>
<dbReference type="SUPFAM" id="SSF49299">
    <property type="entry name" value="PKD domain"/>
    <property type="match status" value="2"/>
</dbReference>
<organism evidence="2 3">
    <name type="scientific">Massilia glaciei</name>
    <dbReference type="NCBI Taxonomy" id="1524097"/>
    <lineage>
        <taxon>Bacteria</taxon>
        <taxon>Pseudomonadati</taxon>
        <taxon>Pseudomonadota</taxon>
        <taxon>Betaproteobacteria</taxon>
        <taxon>Burkholderiales</taxon>
        <taxon>Oxalobacteraceae</taxon>
        <taxon>Telluria group</taxon>
        <taxon>Massilia</taxon>
    </lineage>
</organism>
<feature type="domain" description="PKD/Chitinase" evidence="1">
    <location>
        <begin position="281"/>
        <end position="378"/>
    </location>
</feature>
<protein>
    <submittedName>
        <fullName evidence="2">PKD domain-containing protein</fullName>
    </submittedName>
</protein>
<evidence type="ECO:0000313" key="3">
    <source>
        <dbReference type="Proteomes" id="UP000241421"/>
    </source>
</evidence>
<dbReference type="OrthoDB" id="9758386at2"/>
<comment type="caution">
    <text evidence="2">The sequence shown here is derived from an EMBL/GenBank/DDBJ whole genome shotgun (WGS) entry which is preliminary data.</text>
</comment>
<feature type="domain" description="PKD/Chitinase" evidence="1">
    <location>
        <begin position="391"/>
        <end position="482"/>
    </location>
</feature>
<reference evidence="2 3" key="1">
    <citation type="submission" date="2018-04" db="EMBL/GenBank/DDBJ databases">
        <title>Massilia violaceinigra sp. nov., a novel purple-pigmented bacterium isolated from Tianshan glacier, Xinjiang, China.</title>
        <authorList>
            <person name="Wang H."/>
        </authorList>
    </citation>
    <scope>NUCLEOTIDE SEQUENCE [LARGE SCALE GENOMIC DNA]</scope>
    <source>
        <strain evidence="2 3">B448-2</strain>
    </source>
</reference>
<dbReference type="PANTHER" id="PTHR46182:SF2">
    <property type="entry name" value="FI19480P1"/>
    <property type="match status" value="1"/>
</dbReference>
<dbReference type="GO" id="GO:0031410">
    <property type="term" value="C:cytoplasmic vesicle"/>
    <property type="evidence" value="ECO:0007669"/>
    <property type="project" value="TreeGrafter"/>
</dbReference>
<dbReference type="InterPro" id="IPR013783">
    <property type="entry name" value="Ig-like_fold"/>
</dbReference>
<dbReference type="InterPro" id="IPR029865">
    <property type="entry name" value="KIAA0319-like"/>
</dbReference>